<protein>
    <recommendedName>
        <fullName evidence="4">DUF222 domain-containing protein</fullName>
    </recommendedName>
</protein>
<reference evidence="3" key="1">
    <citation type="journal article" date="2019" name="Int. J. Syst. Evol. Microbiol.">
        <title>The Global Catalogue of Microorganisms (GCM) 10K type strain sequencing project: providing services to taxonomists for standard genome sequencing and annotation.</title>
        <authorList>
            <consortium name="The Broad Institute Genomics Platform"/>
            <consortium name="The Broad Institute Genome Sequencing Center for Infectious Disease"/>
            <person name="Wu L."/>
            <person name="Ma J."/>
        </authorList>
    </citation>
    <scope>NUCLEOTIDE SEQUENCE [LARGE SCALE GENOMIC DNA]</scope>
    <source>
        <strain evidence="3">JCM 16014</strain>
    </source>
</reference>
<feature type="compositionally biased region" description="Polar residues" evidence="1">
    <location>
        <begin position="399"/>
        <end position="408"/>
    </location>
</feature>
<feature type="region of interest" description="Disordered" evidence="1">
    <location>
        <begin position="240"/>
        <end position="305"/>
    </location>
</feature>
<feature type="region of interest" description="Disordered" evidence="1">
    <location>
        <begin position="45"/>
        <end position="70"/>
    </location>
</feature>
<comment type="caution">
    <text evidence="2">The sequence shown here is derived from an EMBL/GenBank/DDBJ whole genome shotgun (WGS) entry which is preliminary data.</text>
</comment>
<dbReference type="EMBL" id="BAAAQN010000057">
    <property type="protein sequence ID" value="GAA2053756.1"/>
    <property type="molecule type" value="Genomic_DNA"/>
</dbReference>
<organism evidence="2 3">
    <name type="scientific">Catenulispora yoronensis</name>
    <dbReference type="NCBI Taxonomy" id="450799"/>
    <lineage>
        <taxon>Bacteria</taxon>
        <taxon>Bacillati</taxon>
        <taxon>Actinomycetota</taxon>
        <taxon>Actinomycetes</taxon>
        <taxon>Catenulisporales</taxon>
        <taxon>Catenulisporaceae</taxon>
        <taxon>Catenulispora</taxon>
    </lineage>
</organism>
<feature type="compositionally biased region" description="Pro residues" evidence="1">
    <location>
        <begin position="363"/>
        <end position="376"/>
    </location>
</feature>
<evidence type="ECO:0000313" key="3">
    <source>
        <dbReference type="Proteomes" id="UP001500751"/>
    </source>
</evidence>
<gene>
    <name evidence="2" type="ORF">GCM10009839_72130</name>
</gene>
<feature type="region of interest" description="Disordered" evidence="1">
    <location>
        <begin position="1"/>
        <end position="25"/>
    </location>
</feature>
<evidence type="ECO:0008006" key="4">
    <source>
        <dbReference type="Google" id="ProtNLM"/>
    </source>
</evidence>
<feature type="region of interest" description="Disordered" evidence="1">
    <location>
        <begin position="82"/>
        <end position="135"/>
    </location>
</feature>
<dbReference type="Proteomes" id="UP001500751">
    <property type="component" value="Unassembled WGS sequence"/>
</dbReference>
<evidence type="ECO:0000313" key="2">
    <source>
        <dbReference type="EMBL" id="GAA2053756.1"/>
    </source>
</evidence>
<name>A0ABP5GTY8_9ACTN</name>
<accession>A0ABP5GTY8</accession>
<feature type="region of interest" description="Disordered" evidence="1">
    <location>
        <begin position="363"/>
        <end position="430"/>
    </location>
</feature>
<sequence length="430" mass="42048">MGENVGDLHYPHDLGDPYGPDGADRLTDAAAERLLSGPWALNDGGPGCAAGPSAGNGVQAPKPTDLPDLGISAVAGRPARVAHSAGWDGADDPGGRAGPRGTTGYQGVQNGPDPAFASGAWRSGHPVGSADSGGEMTVSSVDFPVDLATPDVQAVRRLLAAAAAPARPHELRGYDAARRAFERAGTTPVRRGAVVQLSRLIGVKVAAVAGALTVTGVAVAAEADVLPSPIQRVAHQVLGGVGVPEPEPEATTPTSAAGGASSSTARPSTPRPTGAAAPAGSTGKALPAPGRPTGTGAGAIPAPGTSTSADTAVDVLALCRVFAAQQAGTGGPLTGHDRHALATLAGGEEKIAEFCATALAAVPPEPTTPAADPAPDPSGSQPPSTAPSPSKDHKPAGATPTTPADSTSGGAGNGHGHTPNPSHTPHLGRR</sequence>
<proteinExistence type="predicted"/>
<dbReference type="RefSeq" id="WP_344670190.1">
    <property type="nucleotide sequence ID" value="NZ_BAAAQN010000057.1"/>
</dbReference>
<keyword evidence="3" id="KW-1185">Reference proteome</keyword>
<evidence type="ECO:0000256" key="1">
    <source>
        <dbReference type="SAM" id="MobiDB-lite"/>
    </source>
</evidence>
<feature type="compositionally biased region" description="Low complexity" evidence="1">
    <location>
        <begin position="249"/>
        <end position="305"/>
    </location>
</feature>